<dbReference type="HOGENOM" id="CLU_083132_2_0_1"/>
<dbReference type="PROSITE" id="PS50118">
    <property type="entry name" value="HMG_BOX_2"/>
    <property type="match status" value="1"/>
</dbReference>
<dbReference type="GO" id="GO:0006357">
    <property type="term" value="P:regulation of transcription by RNA polymerase II"/>
    <property type="evidence" value="ECO:0007669"/>
    <property type="project" value="TreeGrafter"/>
</dbReference>
<dbReference type="Gene3D" id="1.10.30.10">
    <property type="entry name" value="High mobility group box domain"/>
    <property type="match status" value="2"/>
</dbReference>
<dbReference type="InterPro" id="IPR009071">
    <property type="entry name" value="HMG_box_dom"/>
</dbReference>
<dbReference type="CDD" id="cd00084">
    <property type="entry name" value="HMG-box_SF"/>
    <property type="match status" value="1"/>
</dbReference>
<protein>
    <submittedName>
        <fullName evidence="3">HMG box domain-containing protein</fullName>
    </submittedName>
</protein>
<dbReference type="InterPro" id="IPR050342">
    <property type="entry name" value="HMGB"/>
</dbReference>
<reference evidence="3" key="1">
    <citation type="submission" date="2015-05" db="UniProtKB">
        <authorList>
            <consortium name="EnsemblMetazoa"/>
        </authorList>
    </citation>
    <scope>IDENTIFICATION</scope>
</reference>
<dbReference type="SMART" id="SM00398">
    <property type="entry name" value="HMG"/>
    <property type="match status" value="1"/>
</dbReference>
<dbReference type="VEuPathDB" id="VectorBase:RPRC014864"/>
<organism evidence="3 4">
    <name type="scientific">Rhodnius prolixus</name>
    <name type="common">Triatomid bug</name>
    <dbReference type="NCBI Taxonomy" id="13249"/>
    <lineage>
        <taxon>Eukaryota</taxon>
        <taxon>Metazoa</taxon>
        <taxon>Ecdysozoa</taxon>
        <taxon>Arthropoda</taxon>
        <taxon>Hexapoda</taxon>
        <taxon>Insecta</taxon>
        <taxon>Pterygota</taxon>
        <taxon>Neoptera</taxon>
        <taxon>Paraneoptera</taxon>
        <taxon>Hemiptera</taxon>
        <taxon>Heteroptera</taxon>
        <taxon>Panheteroptera</taxon>
        <taxon>Cimicomorpha</taxon>
        <taxon>Reduviidae</taxon>
        <taxon>Triatominae</taxon>
        <taxon>Rhodnius</taxon>
    </lineage>
</organism>
<dbReference type="STRING" id="13249.T1IEZ5"/>
<dbReference type="SUPFAM" id="SSF47095">
    <property type="entry name" value="HMG-box"/>
    <property type="match status" value="2"/>
</dbReference>
<sequence>MTLLQSAVLKFSSYCRCVATARFTTSTYCNKQSLEEKLGLNPKPRKPVTPFFRFIASIRPEILQQQPNMKPTEIVKVAAERWKKADENTKDNLKKLYDQDVLKYLSELKQYEQNLSPGDRDMITLEKESLKLRKERGKLKKEWIASITNAWKSLSQEDKAPYFEKHKKEMEEFKTKLEKWEKEMVTQGLGSVIRQH</sequence>
<dbReference type="PANTHER" id="PTHR48112">
    <property type="entry name" value="HIGH MOBILITY GROUP PROTEIN DSP1"/>
    <property type="match status" value="1"/>
</dbReference>
<dbReference type="PANTHER" id="PTHR48112:SF22">
    <property type="entry name" value="MITOCHONDRIAL TRANSCRIPTION FACTOR A, ISOFORM B"/>
    <property type="match status" value="1"/>
</dbReference>
<name>T1IEZ5_RHOPR</name>
<dbReference type="InParanoid" id="T1IEZ5"/>
<dbReference type="AlphaFoldDB" id="T1IEZ5"/>
<dbReference type="GO" id="GO:0003677">
    <property type="term" value="F:DNA binding"/>
    <property type="evidence" value="ECO:0007669"/>
    <property type="project" value="UniProtKB-UniRule"/>
</dbReference>
<dbReference type="EMBL" id="ACPB03007378">
    <property type="status" value="NOT_ANNOTATED_CDS"/>
    <property type="molecule type" value="Genomic_DNA"/>
</dbReference>
<evidence type="ECO:0000313" key="4">
    <source>
        <dbReference type="Proteomes" id="UP000015103"/>
    </source>
</evidence>
<feature type="domain" description="HMG box" evidence="2">
    <location>
        <begin position="44"/>
        <end position="112"/>
    </location>
</feature>
<dbReference type="Proteomes" id="UP000015103">
    <property type="component" value="Unassembled WGS sequence"/>
</dbReference>
<dbReference type="EnsemblMetazoa" id="RPRC014864-RA">
    <property type="protein sequence ID" value="RPRC014864-PA"/>
    <property type="gene ID" value="RPRC014864"/>
</dbReference>
<keyword evidence="4" id="KW-1185">Reference proteome</keyword>
<dbReference type="eggNOG" id="KOG0381">
    <property type="taxonomic scope" value="Eukaryota"/>
</dbReference>
<evidence type="ECO:0000313" key="3">
    <source>
        <dbReference type="EnsemblMetazoa" id="RPRC014864-PA"/>
    </source>
</evidence>
<accession>T1IEZ5</accession>
<evidence type="ECO:0000256" key="1">
    <source>
        <dbReference type="ARBA" id="ARBA00023125"/>
    </source>
</evidence>
<dbReference type="Pfam" id="PF00505">
    <property type="entry name" value="HMG_box"/>
    <property type="match status" value="1"/>
</dbReference>
<dbReference type="OMA" id="EWIASIT"/>
<dbReference type="InterPro" id="IPR036910">
    <property type="entry name" value="HMG_box_dom_sf"/>
</dbReference>
<evidence type="ECO:0000259" key="2">
    <source>
        <dbReference type="PROSITE" id="PS50118"/>
    </source>
</evidence>
<proteinExistence type="predicted"/>
<dbReference type="GO" id="GO:0005634">
    <property type="term" value="C:nucleus"/>
    <property type="evidence" value="ECO:0007669"/>
    <property type="project" value="UniProtKB-UniRule"/>
</dbReference>
<dbReference type="FunCoup" id="T1IEZ5">
    <property type="interactions" value="2054"/>
</dbReference>
<keyword evidence="1" id="KW-0238">DNA-binding</keyword>